<proteinExistence type="predicted"/>
<dbReference type="EMBL" id="JAQNDN010000004">
    <property type="protein sequence ID" value="MDC0668567.1"/>
    <property type="molecule type" value="Genomic_DNA"/>
</dbReference>
<comment type="caution">
    <text evidence="1">The sequence shown here is derived from an EMBL/GenBank/DDBJ whole genome shotgun (WGS) entry which is preliminary data.</text>
</comment>
<accession>A0ABT5B373</accession>
<organism evidence="1 2">
    <name type="scientific">Nannocystis radixulma</name>
    <dbReference type="NCBI Taxonomy" id="2995305"/>
    <lineage>
        <taxon>Bacteria</taxon>
        <taxon>Pseudomonadati</taxon>
        <taxon>Myxococcota</taxon>
        <taxon>Polyangia</taxon>
        <taxon>Nannocystales</taxon>
        <taxon>Nannocystaceae</taxon>
        <taxon>Nannocystis</taxon>
    </lineage>
</organism>
<evidence type="ECO:0000313" key="2">
    <source>
        <dbReference type="Proteomes" id="UP001217838"/>
    </source>
</evidence>
<name>A0ABT5B373_9BACT</name>
<dbReference type="Proteomes" id="UP001217838">
    <property type="component" value="Unassembled WGS sequence"/>
</dbReference>
<sequence>MTTDELWHRIPVELTALAHDIRALRAAGGLESTLQTLAIPPELHARLYR</sequence>
<reference evidence="1 2" key="1">
    <citation type="submission" date="2022-11" db="EMBL/GenBank/DDBJ databases">
        <title>Minimal conservation of predation-associated metabolite biosynthetic gene clusters underscores biosynthetic potential of Myxococcota including descriptions for ten novel species: Archangium lansinium sp. nov., Myxococcus landrumus sp. nov., Nannocystis bai.</title>
        <authorList>
            <person name="Ahearne A."/>
            <person name="Stevens C."/>
            <person name="Dowd S."/>
        </authorList>
    </citation>
    <scope>NUCLEOTIDE SEQUENCE [LARGE SCALE GENOMIC DNA]</scope>
    <source>
        <strain evidence="1 2">NCELM</strain>
    </source>
</reference>
<dbReference type="RefSeq" id="WP_271997819.1">
    <property type="nucleotide sequence ID" value="NZ_JAQNDN010000004.1"/>
</dbReference>
<gene>
    <name evidence="1" type="ORF">POL58_12495</name>
</gene>
<evidence type="ECO:0000313" key="1">
    <source>
        <dbReference type="EMBL" id="MDC0668567.1"/>
    </source>
</evidence>
<keyword evidence="2" id="KW-1185">Reference proteome</keyword>
<protein>
    <submittedName>
        <fullName evidence="1">Uncharacterized protein</fullName>
    </submittedName>
</protein>